<proteinExistence type="predicted"/>
<accession>A0A1B0AA52</accession>
<reference evidence="1" key="2">
    <citation type="submission" date="2020-05" db="UniProtKB">
        <authorList>
            <consortium name="EnsemblMetazoa"/>
        </authorList>
    </citation>
    <scope>IDENTIFICATION</scope>
    <source>
        <strain evidence="1">IAEA</strain>
    </source>
</reference>
<dbReference type="Proteomes" id="UP000092445">
    <property type="component" value="Unassembled WGS sequence"/>
</dbReference>
<dbReference type="AlphaFoldDB" id="A0A1B0AA52"/>
<name>A0A1B0AA52_GLOPL</name>
<organism evidence="1 2">
    <name type="scientific">Glossina pallidipes</name>
    <name type="common">Tsetse fly</name>
    <dbReference type="NCBI Taxonomy" id="7398"/>
    <lineage>
        <taxon>Eukaryota</taxon>
        <taxon>Metazoa</taxon>
        <taxon>Ecdysozoa</taxon>
        <taxon>Arthropoda</taxon>
        <taxon>Hexapoda</taxon>
        <taxon>Insecta</taxon>
        <taxon>Pterygota</taxon>
        <taxon>Neoptera</taxon>
        <taxon>Endopterygota</taxon>
        <taxon>Diptera</taxon>
        <taxon>Brachycera</taxon>
        <taxon>Muscomorpha</taxon>
        <taxon>Hippoboscoidea</taxon>
        <taxon>Glossinidae</taxon>
        <taxon>Glossina</taxon>
    </lineage>
</organism>
<sequence length="169" mass="19264">MFTNQRELTIKSSHHFAALTRLPRFFDLIKHLKIDAHIFRSNSSMGEVFQANALTGSRVLSTEASKAFPELNNYLSSKATRINLLAQCLKNIDVPSAYRLTGHSVQKARHYPGEIHDPLVYSFFMYYSQPGSCDVEHVRALREHAYSSAEENRLTNTSIKTSHACMWDN</sequence>
<evidence type="ECO:0000313" key="2">
    <source>
        <dbReference type="Proteomes" id="UP000092445"/>
    </source>
</evidence>
<reference evidence="2" key="1">
    <citation type="submission" date="2014-03" db="EMBL/GenBank/DDBJ databases">
        <authorList>
            <person name="Aksoy S."/>
            <person name="Warren W."/>
            <person name="Wilson R.K."/>
        </authorList>
    </citation>
    <scope>NUCLEOTIDE SEQUENCE [LARGE SCALE GENOMIC DNA]</scope>
    <source>
        <strain evidence="2">IAEA</strain>
    </source>
</reference>
<protein>
    <submittedName>
        <fullName evidence="1">Uncharacterized protein</fullName>
    </submittedName>
</protein>
<dbReference type="VEuPathDB" id="VectorBase:GPAI039119"/>
<keyword evidence="2" id="KW-1185">Reference proteome</keyword>
<dbReference type="EnsemblMetazoa" id="GPAI039119-RA">
    <property type="protein sequence ID" value="GPAI039119-PA"/>
    <property type="gene ID" value="GPAI039119"/>
</dbReference>
<evidence type="ECO:0000313" key="1">
    <source>
        <dbReference type="EnsemblMetazoa" id="GPAI039119-PA"/>
    </source>
</evidence>